<evidence type="ECO:0000313" key="1">
    <source>
        <dbReference type="EMBL" id="GAH33099.1"/>
    </source>
</evidence>
<name>X1FUU6_9ZZZZ</name>
<sequence length="90" mass="10153">MVVKKISDNDSFSYNELATKYGTVFNTIDWLKIFGDGARAYGIYDKGDNLIGGFSTYKEKMFGLSFYRNPPFTPCIGPFLANTNQAKMCH</sequence>
<proteinExistence type="predicted"/>
<dbReference type="EMBL" id="BARU01007819">
    <property type="protein sequence ID" value="GAH33099.1"/>
    <property type="molecule type" value="Genomic_DNA"/>
</dbReference>
<gene>
    <name evidence="1" type="ORF">S03H2_15383</name>
</gene>
<accession>X1FUU6</accession>
<organism evidence="1">
    <name type="scientific">marine sediment metagenome</name>
    <dbReference type="NCBI Taxonomy" id="412755"/>
    <lineage>
        <taxon>unclassified sequences</taxon>
        <taxon>metagenomes</taxon>
        <taxon>ecological metagenomes</taxon>
    </lineage>
</organism>
<comment type="caution">
    <text evidence="1">The sequence shown here is derived from an EMBL/GenBank/DDBJ whole genome shotgun (WGS) entry which is preliminary data.</text>
</comment>
<reference evidence="1" key="1">
    <citation type="journal article" date="2014" name="Front. Microbiol.">
        <title>High frequency of phylogenetically diverse reductive dehalogenase-homologous genes in deep subseafloor sedimentary metagenomes.</title>
        <authorList>
            <person name="Kawai M."/>
            <person name="Futagami T."/>
            <person name="Toyoda A."/>
            <person name="Takaki Y."/>
            <person name="Nishi S."/>
            <person name="Hori S."/>
            <person name="Arai W."/>
            <person name="Tsubouchi T."/>
            <person name="Morono Y."/>
            <person name="Uchiyama I."/>
            <person name="Ito T."/>
            <person name="Fujiyama A."/>
            <person name="Inagaki F."/>
            <person name="Takami H."/>
        </authorList>
    </citation>
    <scope>NUCLEOTIDE SEQUENCE</scope>
    <source>
        <strain evidence="1">Expedition CK06-06</strain>
    </source>
</reference>
<dbReference type="AlphaFoldDB" id="X1FUU6"/>
<protein>
    <submittedName>
        <fullName evidence="1">Uncharacterized protein</fullName>
    </submittedName>
</protein>